<dbReference type="EC" id="2.7.13.3" evidence="3"/>
<evidence type="ECO:0000313" key="18">
    <source>
        <dbReference type="Proteomes" id="UP000246114"/>
    </source>
</evidence>
<evidence type="ECO:0000256" key="12">
    <source>
        <dbReference type="SAM" id="Phobius"/>
    </source>
</evidence>
<evidence type="ECO:0000256" key="9">
    <source>
        <dbReference type="ARBA" id="ARBA00022989"/>
    </source>
</evidence>
<keyword evidence="6" id="KW-0808">Transferase</keyword>
<dbReference type="OrthoDB" id="9809348at2"/>
<feature type="domain" description="HAMP" evidence="14">
    <location>
        <begin position="320"/>
        <end position="372"/>
    </location>
</feature>
<evidence type="ECO:0000256" key="4">
    <source>
        <dbReference type="ARBA" id="ARBA00022475"/>
    </source>
</evidence>
<evidence type="ECO:0000256" key="1">
    <source>
        <dbReference type="ARBA" id="ARBA00000085"/>
    </source>
</evidence>
<reference evidence="15 18" key="2">
    <citation type="submission" date="2018-03" db="EMBL/GenBank/DDBJ databases">
        <title>The uncultured portion of the human microbiome is neutrally assembled.</title>
        <authorList>
            <person name="Jeraldo P."/>
            <person name="Boardman L."/>
            <person name="White B.A."/>
            <person name="Nelson H."/>
            <person name="Goldenfeld N."/>
            <person name="Chia N."/>
        </authorList>
    </citation>
    <scope>NUCLEOTIDE SEQUENCE [LARGE SCALE GENOMIC DNA]</scope>
    <source>
        <strain evidence="15">CIM:MAG 903</strain>
    </source>
</reference>
<dbReference type="Pfam" id="PF00672">
    <property type="entry name" value="HAMP"/>
    <property type="match status" value="1"/>
</dbReference>
<dbReference type="eggNOG" id="COG2972">
    <property type="taxonomic scope" value="Bacteria"/>
</dbReference>
<dbReference type="Pfam" id="PF02518">
    <property type="entry name" value="HATPase_c"/>
    <property type="match status" value="1"/>
</dbReference>
<evidence type="ECO:0000313" key="17">
    <source>
        <dbReference type="Proteomes" id="UP000182135"/>
    </source>
</evidence>
<keyword evidence="4" id="KW-1003">Cell membrane</keyword>
<dbReference type="RefSeq" id="WP_027639186.1">
    <property type="nucleotide sequence ID" value="NZ_BAAACD010000026.1"/>
</dbReference>
<evidence type="ECO:0000313" key="16">
    <source>
        <dbReference type="EMBL" id="SFF97733.1"/>
    </source>
</evidence>
<evidence type="ECO:0000256" key="10">
    <source>
        <dbReference type="ARBA" id="ARBA00023012"/>
    </source>
</evidence>
<dbReference type="Pfam" id="PF02743">
    <property type="entry name" value="dCache_1"/>
    <property type="match status" value="1"/>
</dbReference>
<sequence length="596" mass="68156">MSKVMGVIIKKYKKISIQQMIAISFTLISVIGMFSVGITLYIRYITSNKETVAQNNIAILDQVNINLDSYVRNMKKISNSVYYSVIKRADFDKDSIENELNLLYDTNKDSIVSICVFLEDGELVASSPLGQLKKTANPAGSEWFKKAIEEGENVHFSTPHIENLFFDPNYEYHWVVSLSRQVELTYNGKVRRGVLVVDMNFRAIEQIFKNVTLRKSSYTYLVHKNGEIIYHPRQQLIYSNLIEENNLKHANLEDGNHNEVFQGQQRVITVKTMGYTGWKIVCVTPMRDITSDYNQMKVFVIVIMTFAIIILILINKFVAMRITNPITELENSVRKLENGAKDIQISISGSYEITHLGNAIQSMVDQLHSLMDNIVKEQEGKRKSELNALQAQINPHFLYNTLDSIIWMIENGNYEGAINMVTALAKLFRISLSKGKNIITVKSEIEHAENYLKIQSIRYKNKFEYRFEVQDEVLDLMSIKLIVQPLIENAIYHGMEFMEGDGEIVILAYIKDGDLYIDVKDNGLGMEQEVADELLLKELKSTKKGSGTGLKNVNARIKLYCGDDYGLKIYSEPDEGTTISIHMPCVKYEEIQNKEI</sequence>
<evidence type="ECO:0000256" key="5">
    <source>
        <dbReference type="ARBA" id="ARBA00022553"/>
    </source>
</evidence>
<dbReference type="Gene3D" id="3.30.565.10">
    <property type="entry name" value="Histidine kinase-like ATPase, C-terminal domain"/>
    <property type="match status" value="1"/>
</dbReference>
<comment type="subcellular location">
    <subcellularLocation>
        <location evidence="2">Cell membrane</location>
        <topology evidence="2">Multi-pass membrane protein</topology>
    </subcellularLocation>
</comment>
<evidence type="ECO:0000256" key="3">
    <source>
        <dbReference type="ARBA" id="ARBA00012438"/>
    </source>
</evidence>
<accession>A0A1I2N265</accession>
<feature type="transmembrane region" description="Helical" evidence="12">
    <location>
        <begin position="21"/>
        <end position="42"/>
    </location>
</feature>
<dbReference type="InterPro" id="IPR003660">
    <property type="entry name" value="HAMP_dom"/>
</dbReference>
<dbReference type="PANTHER" id="PTHR34220:SF7">
    <property type="entry name" value="SENSOR HISTIDINE KINASE YPDA"/>
    <property type="match status" value="1"/>
</dbReference>
<dbReference type="CDD" id="cd06225">
    <property type="entry name" value="HAMP"/>
    <property type="match status" value="1"/>
</dbReference>
<dbReference type="InterPro" id="IPR010559">
    <property type="entry name" value="Sig_transdc_His_kin_internal"/>
</dbReference>
<evidence type="ECO:0000259" key="14">
    <source>
        <dbReference type="PROSITE" id="PS50885"/>
    </source>
</evidence>
<dbReference type="Gene3D" id="6.10.340.10">
    <property type="match status" value="1"/>
</dbReference>
<dbReference type="CDD" id="cd12912">
    <property type="entry name" value="PDC2_MCP_like"/>
    <property type="match status" value="1"/>
</dbReference>
<dbReference type="InterPro" id="IPR036890">
    <property type="entry name" value="HATPase_C_sf"/>
</dbReference>
<dbReference type="PRINTS" id="PR00344">
    <property type="entry name" value="BCTRLSENSOR"/>
</dbReference>
<name>A0A1I2N265_9CLOT</name>
<evidence type="ECO:0000256" key="8">
    <source>
        <dbReference type="ARBA" id="ARBA00022777"/>
    </source>
</evidence>
<keyword evidence="8 16" id="KW-0418">Kinase</keyword>
<dbReference type="EMBL" id="QAMZ01000005">
    <property type="protein sequence ID" value="PWL55628.1"/>
    <property type="molecule type" value="Genomic_DNA"/>
</dbReference>
<keyword evidence="11 12" id="KW-0472">Membrane</keyword>
<dbReference type="GO" id="GO:0005886">
    <property type="term" value="C:plasma membrane"/>
    <property type="evidence" value="ECO:0007669"/>
    <property type="project" value="UniProtKB-SubCell"/>
</dbReference>
<dbReference type="Gene3D" id="3.30.450.20">
    <property type="entry name" value="PAS domain"/>
    <property type="match status" value="1"/>
</dbReference>
<dbReference type="CDD" id="cd18773">
    <property type="entry name" value="PDC1_HK_sensor"/>
    <property type="match status" value="1"/>
</dbReference>
<protein>
    <recommendedName>
        <fullName evidence="3">histidine kinase</fullName>
        <ecNumber evidence="3">2.7.13.3</ecNumber>
    </recommendedName>
</protein>
<keyword evidence="9 12" id="KW-1133">Transmembrane helix</keyword>
<dbReference type="STRING" id="1529.SAMN04487885_11850"/>
<organism evidence="16 17">
    <name type="scientific">Clostridium cadaveris</name>
    <dbReference type="NCBI Taxonomy" id="1529"/>
    <lineage>
        <taxon>Bacteria</taxon>
        <taxon>Bacillati</taxon>
        <taxon>Bacillota</taxon>
        <taxon>Clostridia</taxon>
        <taxon>Eubacteriales</taxon>
        <taxon>Clostridiaceae</taxon>
        <taxon>Clostridium</taxon>
    </lineage>
</organism>
<proteinExistence type="predicted"/>
<keyword evidence="10" id="KW-0902">Two-component regulatory system</keyword>
<reference evidence="16 17" key="1">
    <citation type="submission" date="2016-10" db="EMBL/GenBank/DDBJ databases">
        <authorList>
            <person name="de Groot N.N."/>
        </authorList>
    </citation>
    <scope>NUCLEOTIDE SEQUENCE [LARGE SCALE GENOMIC DNA]</scope>
    <source>
        <strain evidence="16 17">NLAE-zl-G419</strain>
    </source>
</reference>
<dbReference type="AlphaFoldDB" id="A0A1I2N265"/>
<dbReference type="Proteomes" id="UP000182135">
    <property type="component" value="Unassembled WGS sequence"/>
</dbReference>
<dbReference type="SMART" id="SM00387">
    <property type="entry name" value="HATPase_c"/>
    <property type="match status" value="1"/>
</dbReference>
<keyword evidence="5" id="KW-0597">Phosphoprotein</keyword>
<dbReference type="SUPFAM" id="SSF55874">
    <property type="entry name" value="ATPase domain of HSP90 chaperone/DNA topoisomerase II/histidine kinase"/>
    <property type="match status" value="1"/>
</dbReference>
<evidence type="ECO:0000259" key="13">
    <source>
        <dbReference type="PROSITE" id="PS50109"/>
    </source>
</evidence>
<evidence type="ECO:0000313" key="15">
    <source>
        <dbReference type="EMBL" id="PWL55628.1"/>
    </source>
</evidence>
<dbReference type="Proteomes" id="UP000246114">
    <property type="component" value="Unassembled WGS sequence"/>
</dbReference>
<feature type="transmembrane region" description="Helical" evidence="12">
    <location>
        <begin position="296"/>
        <end position="314"/>
    </location>
</feature>
<dbReference type="InterPro" id="IPR003594">
    <property type="entry name" value="HATPase_dom"/>
</dbReference>
<dbReference type="PROSITE" id="PS50885">
    <property type="entry name" value="HAMP"/>
    <property type="match status" value="1"/>
</dbReference>
<comment type="catalytic activity">
    <reaction evidence="1">
        <text>ATP + protein L-histidine = ADP + protein N-phospho-L-histidine.</text>
        <dbReference type="EC" id="2.7.13.3"/>
    </reaction>
</comment>
<dbReference type="InterPro" id="IPR004358">
    <property type="entry name" value="Sig_transdc_His_kin-like_C"/>
</dbReference>
<evidence type="ECO:0000256" key="11">
    <source>
        <dbReference type="ARBA" id="ARBA00023136"/>
    </source>
</evidence>
<evidence type="ECO:0000256" key="6">
    <source>
        <dbReference type="ARBA" id="ARBA00022679"/>
    </source>
</evidence>
<dbReference type="InterPro" id="IPR033479">
    <property type="entry name" value="dCache_1"/>
</dbReference>
<dbReference type="PROSITE" id="PS50109">
    <property type="entry name" value="HIS_KIN"/>
    <property type="match status" value="1"/>
</dbReference>
<dbReference type="InterPro" id="IPR005467">
    <property type="entry name" value="His_kinase_dom"/>
</dbReference>
<dbReference type="SMART" id="SM00304">
    <property type="entry name" value="HAMP"/>
    <property type="match status" value="1"/>
</dbReference>
<evidence type="ECO:0000256" key="2">
    <source>
        <dbReference type="ARBA" id="ARBA00004651"/>
    </source>
</evidence>
<gene>
    <name evidence="15" type="ORF">DBY38_01180</name>
    <name evidence="16" type="ORF">SAMN04487885_11850</name>
</gene>
<keyword evidence="17" id="KW-1185">Reference proteome</keyword>
<dbReference type="GO" id="GO:0000155">
    <property type="term" value="F:phosphorelay sensor kinase activity"/>
    <property type="evidence" value="ECO:0007669"/>
    <property type="project" value="InterPro"/>
</dbReference>
<keyword evidence="7 12" id="KW-0812">Transmembrane</keyword>
<evidence type="ECO:0000256" key="7">
    <source>
        <dbReference type="ARBA" id="ARBA00022692"/>
    </source>
</evidence>
<dbReference type="PANTHER" id="PTHR34220">
    <property type="entry name" value="SENSOR HISTIDINE KINASE YPDA"/>
    <property type="match status" value="1"/>
</dbReference>
<dbReference type="Pfam" id="PF06580">
    <property type="entry name" value="His_kinase"/>
    <property type="match status" value="1"/>
</dbReference>
<dbReference type="EMBL" id="FOOE01000018">
    <property type="protein sequence ID" value="SFF97733.1"/>
    <property type="molecule type" value="Genomic_DNA"/>
</dbReference>
<feature type="domain" description="Histidine kinase" evidence="13">
    <location>
        <begin position="475"/>
        <end position="587"/>
    </location>
</feature>
<dbReference type="SUPFAM" id="SSF158472">
    <property type="entry name" value="HAMP domain-like"/>
    <property type="match status" value="1"/>
</dbReference>
<dbReference type="InterPro" id="IPR050640">
    <property type="entry name" value="Bact_2-comp_sensor_kinase"/>
</dbReference>